<dbReference type="PANTHER" id="PTHR43523:SF12">
    <property type="entry name" value="GLUCOSE-1-PHOSPHATE ADENYLYLTRANSFERASE LARGE SUBUNIT 1, CHLOROPLASTIC-RELATED"/>
    <property type="match status" value="1"/>
</dbReference>
<evidence type="ECO:0000256" key="4">
    <source>
        <dbReference type="ARBA" id="ARBA00012460"/>
    </source>
</evidence>
<dbReference type="GO" id="GO:0019252">
    <property type="term" value="P:starch biosynthetic process"/>
    <property type="evidence" value="ECO:0007669"/>
    <property type="project" value="UniProtKB-KW"/>
</dbReference>
<protein>
    <recommendedName>
        <fullName evidence="4">glucose-1-phosphate adenylyltransferase</fullName>
        <ecNumber evidence="4">2.7.7.27</ecNumber>
    </recommendedName>
</protein>
<evidence type="ECO:0000256" key="2">
    <source>
        <dbReference type="ARBA" id="ARBA00004727"/>
    </source>
</evidence>
<dbReference type="AlphaFoldDB" id="A0ABC8R3K2"/>
<evidence type="ECO:0000256" key="3">
    <source>
        <dbReference type="ARBA" id="ARBA00010443"/>
    </source>
</evidence>
<proteinExistence type="inferred from homology"/>
<evidence type="ECO:0000256" key="1">
    <source>
        <dbReference type="ARBA" id="ARBA00000956"/>
    </source>
</evidence>
<sequence>MAKYTQGTMMLGADYYETDVEIASLLAEGRVLIGVGENTRIKYKSIQCSPLLYLSIEMLCRLLWSYIVLCRDCIIDKNARIGKNVLLRTQRVYKRLTDLQKGFYQALQSC</sequence>
<name>A0ABC8R3K2_9AQUA</name>
<keyword evidence="11" id="KW-1185">Reference proteome</keyword>
<dbReference type="InterPro" id="IPR011831">
    <property type="entry name" value="ADP-Glc_PPase"/>
</dbReference>
<evidence type="ECO:0000256" key="6">
    <source>
        <dbReference type="ARBA" id="ARBA00022679"/>
    </source>
</evidence>
<comment type="caution">
    <text evidence="10">The sequence shown here is derived from an EMBL/GenBank/DDBJ whole genome shotgun (WGS) entry which is preliminary data.</text>
</comment>
<comment type="similarity">
    <text evidence="3">Belongs to the bacterial/plant glucose-1-phosphate adenylyltransferase family.</text>
</comment>
<keyword evidence="8" id="KW-0547">Nucleotide-binding</keyword>
<comment type="pathway">
    <text evidence="2">Glycan biosynthesis; starch biosynthesis.</text>
</comment>
<evidence type="ECO:0000256" key="5">
    <source>
        <dbReference type="ARBA" id="ARBA00022533"/>
    </source>
</evidence>
<evidence type="ECO:0000256" key="8">
    <source>
        <dbReference type="ARBA" id="ARBA00022741"/>
    </source>
</evidence>
<evidence type="ECO:0000256" key="7">
    <source>
        <dbReference type="ARBA" id="ARBA00022695"/>
    </source>
</evidence>
<evidence type="ECO:0000256" key="9">
    <source>
        <dbReference type="ARBA" id="ARBA00022922"/>
    </source>
</evidence>
<dbReference type="GO" id="GO:0008878">
    <property type="term" value="F:glucose-1-phosphate adenylyltransferase activity"/>
    <property type="evidence" value="ECO:0007669"/>
    <property type="project" value="UniProtKB-EC"/>
</dbReference>
<keyword evidence="9" id="KW-0750">Starch biosynthesis</keyword>
<dbReference type="Pfam" id="PF25247">
    <property type="entry name" value="LbH_GLGC"/>
    <property type="match status" value="1"/>
</dbReference>
<dbReference type="EC" id="2.7.7.27" evidence="4"/>
<comment type="catalytic activity">
    <reaction evidence="1">
        <text>alpha-D-glucose 1-phosphate + ATP + H(+) = ADP-alpha-D-glucose + diphosphate</text>
        <dbReference type="Rhea" id="RHEA:12120"/>
        <dbReference type="ChEBI" id="CHEBI:15378"/>
        <dbReference type="ChEBI" id="CHEBI:30616"/>
        <dbReference type="ChEBI" id="CHEBI:33019"/>
        <dbReference type="ChEBI" id="CHEBI:57498"/>
        <dbReference type="ChEBI" id="CHEBI:58601"/>
        <dbReference type="EC" id="2.7.7.27"/>
    </reaction>
</comment>
<accession>A0ABC8R3K2</accession>
<keyword evidence="6" id="KW-0808">Transferase</keyword>
<evidence type="ECO:0000313" key="11">
    <source>
        <dbReference type="Proteomes" id="UP001642360"/>
    </source>
</evidence>
<dbReference type="GO" id="GO:0000166">
    <property type="term" value="F:nucleotide binding"/>
    <property type="evidence" value="ECO:0007669"/>
    <property type="project" value="UniProtKB-KW"/>
</dbReference>
<reference evidence="10 11" key="1">
    <citation type="submission" date="2024-02" db="EMBL/GenBank/DDBJ databases">
        <authorList>
            <person name="Vignale AGUSTIN F."/>
            <person name="Sosa J E."/>
            <person name="Modenutti C."/>
        </authorList>
    </citation>
    <scope>NUCLEOTIDE SEQUENCE [LARGE SCALE GENOMIC DNA]</scope>
</reference>
<keyword evidence="5" id="KW-0021">Allosteric enzyme</keyword>
<keyword evidence="7" id="KW-0548">Nucleotidyltransferase</keyword>
<dbReference type="Proteomes" id="UP001642360">
    <property type="component" value="Unassembled WGS sequence"/>
</dbReference>
<organism evidence="10 11">
    <name type="scientific">Ilex paraguariensis</name>
    <name type="common">yerba mate</name>
    <dbReference type="NCBI Taxonomy" id="185542"/>
    <lineage>
        <taxon>Eukaryota</taxon>
        <taxon>Viridiplantae</taxon>
        <taxon>Streptophyta</taxon>
        <taxon>Embryophyta</taxon>
        <taxon>Tracheophyta</taxon>
        <taxon>Spermatophyta</taxon>
        <taxon>Magnoliopsida</taxon>
        <taxon>eudicotyledons</taxon>
        <taxon>Gunneridae</taxon>
        <taxon>Pentapetalae</taxon>
        <taxon>asterids</taxon>
        <taxon>campanulids</taxon>
        <taxon>Aquifoliales</taxon>
        <taxon>Aquifoliaceae</taxon>
        <taxon>Ilex</taxon>
    </lineage>
</organism>
<gene>
    <name evidence="10" type="ORF">ILEXP_LOCUS4211</name>
</gene>
<dbReference type="EMBL" id="CAUOFW020000807">
    <property type="protein sequence ID" value="CAK9137188.1"/>
    <property type="molecule type" value="Genomic_DNA"/>
</dbReference>
<evidence type="ECO:0000313" key="10">
    <source>
        <dbReference type="EMBL" id="CAK9137188.1"/>
    </source>
</evidence>
<dbReference type="PANTHER" id="PTHR43523">
    <property type="entry name" value="GLUCOSE-1-PHOSPHATE ADENYLYLTRANSFERASE-RELATED"/>
    <property type="match status" value="1"/>
</dbReference>